<evidence type="ECO:0000313" key="1">
    <source>
        <dbReference type="Ensembl" id="ENSAOCP00000037635.1"/>
    </source>
</evidence>
<protein>
    <recommendedName>
        <fullName evidence="3">Endonuclease/exonuclease/phosphatase domain-containing protein</fullName>
    </recommendedName>
</protein>
<evidence type="ECO:0000313" key="2">
    <source>
        <dbReference type="Proteomes" id="UP001501940"/>
    </source>
</evidence>
<dbReference type="AlphaFoldDB" id="A0AAQ5XE29"/>
<proteinExistence type="predicted"/>
<dbReference type="InterPro" id="IPR036691">
    <property type="entry name" value="Endo/exonu/phosph_ase_sf"/>
</dbReference>
<sequence length="116" mass="13765">MNSINGLNSQLKRSMCLEWLKMHSIDVALIQETHFKHIDKHKLANRYYHTAVAACYNSKSCGVLIVLKVMMLINDFCLIDLYRIMNPSLRKYSFYSNRHQTYSRIDYFRIPNKQNS</sequence>
<evidence type="ECO:0008006" key="3">
    <source>
        <dbReference type="Google" id="ProtNLM"/>
    </source>
</evidence>
<name>A0AAQ5XE29_AMPOC</name>
<dbReference type="Proteomes" id="UP001501940">
    <property type="component" value="Chromosome 20"/>
</dbReference>
<reference evidence="1" key="2">
    <citation type="submission" date="2025-08" db="UniProtKB">
        <authorList>
            <consortium name="Ensembl"/>
        </authorList>
    </citation>
    <scope>IDENTIFICATION</scope>
</reference>
<dbReference type="Gene3D" id="3.60.10.10">
    <property type="entry name" value="Endonuclease/exonuclease/phosphatase"/>
    <property type="match status" value="2"/>
</dbReference>
<dbReference type="Ensembl" id="ENSAOCT00000074225.1">
    <property type="protein sequence ID" value="ENSAOCP00000037635.1"/>
    <property type="gene ID" value="ENSAOCG00000032876.1"/>
</dbReference>
<organism evidence="1 2">
    <name type="scientific">Amphiprion ocellaris</name>
    <name type="common">Clown anemonefish</name>
    <dbReference type="NCBI Taxonomy" id="80972"/>
    <lineage>
        <taxon>Eukaryota</taxon>
        <taxon>Metazoa</taxon>
        <taxon>Chordata</taxon>
        <taxon>Craniata</taxon>
        <taxon>Vertebrata</taxon>
        <taxon>Euteleostomi</taxon>
        <taxon>Actinopterygii</taxon>
        <taxon>Neopterygii</taxon>
        <taxon>Teleostei</taxon>
        <taxon>Neoteleostei</taxon>
        <taxon>Acanthomorphata</taxon>
        <taxon>Ovalentaria</taxon>
        <taxon>Pomacentridae</taxon>
        <taxon>Amphiprion</taxon>
    </lineage>
</organism>
<dbReference type="GeneTree" id="ENSGT00980000198652"/>
<dbReference type="SUPFAM" id="SSF56219">
    <property type="entry name" value="DNase I-like"/>
    <property type="match status" value="1"/>
</dbReference>
<accession>A0AAQ5XE29</accession>
<reference evidence="1" key="3">
    <citation type="submission" date="2025-09" db="UniProtKB">
        <authorList>
            <consortium name="Ensembl"/>
        </authorList>
    </citation>
    <scope>IDENTIFICATION</scope>
</reference>
<reference evidence="1 2" key="1">
    <citation type="submission" date="2022-01" db="EMBL/GenBank/DDBJ databases">
        <title>A chromosome-scale genome assembly of the false clownfish, Amphiprion ocellaris.</title>
        <authorList>
            <person name="Ryu T."/>
        </authorList>
    </citation>
    <scope>NUCLEOTIDE SEQUENCE [LARGE SCALE GENOMIC DNA]</scope>
</reference>
<keyword evidence="2" id="KW-1185">Reference proteome</keyword>